<dbReference type="PRINTS" id="PR00364">
    <property type="entry name" value="DISEASERSIST"/>
</dbReference>
<dbReference type="Gene3D" id="1.10.10.10">
    <property type="entry name" value="Winged helix-like DNA-binding domain superfamily/Winged helix DNA-binding domain"/>
    <property type="match status" value="1"/>
</dbReference>
<keyword evidence="13" id="KW-1185">Reference proteome</keyword>
<dbReference type="SUPFAM" id="SSF52540">
    <property type="entry name" value="P-loop containing nucleoside triphosphate hydrolases"/>
    <property type="match status" value="1"/>
</dbReference>
<dbReference type="Gramene" id="TraesCS2D02G466000.1">
    <property type="protein sequence ID" value="TraesCS2D02G466000.1"/>
    <property type="gene ID" value="TraesCS2D02G466000"/>
</dbReference>
<dbReference type="Pfam" id="PF25019">
    <property type="entry name" value="LRR_R13L1-DRL21"/>
    <property type="match status" value="1"/>
</dbReference>
<sequence length="1608" mass="182170">MEAAIVWLAQAILGTLRIDKLDAWIRQAGLADDIERLRREVERVEVAVSAVRGRAAANEPLARSLARLKDLLYEADEVVDDLDYCRLQQQVQGGFRNLIGVNLLAAGLLPLSVQRTHEHTRSEFVFVLHTELTEQETAEERKQSNLYTVVFQATNAKFPFYFSSNKCWFIYTWTQPTLNRTLYNLVELAYIVAWGDPGRMHEAERVDERSRGGDANILGTSGGKKWSKAWCDFDITEENNGKPVKAKFKHCQNAVKCGSDRGTSILNNHVKSEGCKNPRGTDQPPNSSCICDATANAAPVVIGDLFSRKRRRDEELAQTTAANINLWHKADCFNRIQEITQQLQDILEDVSGVLKMHGSASITSSNDVCPTTSSIGGVGKTTLTQLVYNDPTVKEQFERKWLWVSNSFDEVRLTREMLDFISQESHEGINDFAKLQEILKVHMEFQSERFLLILDDVWDTLDDYLWNKLLSPMLSTRVKGNVIIITTRNFSVAQRIGTLEPVNLGALANDDFWLLFKSRAFGDENYEEHQTLGIIGHQIAEKLMGNPLAAGSAGELLRKQLTVDHWSTILKNECWKSLQLSRGIMSALKLSYDQLPYHLQQCCSYVSIFPYNHQFLGDELVRIWISQGFVNCNHSGKKLEETGHDYLTDLVNLGFFQQVECKDESTRFRDEIFVMRVHNRVVREEPFQGRQTSYAMCGLMHDFGRVVSRNECAIIDDLWCNEILPTVQHLSIVTDSAYCKNQDGRIPRSYKFEENLRNTVTSVRRLRTLVLIGQYDSFFFQSFQDIFKKAHNLRLLQMSATASDFSSFVCTLVNPTHLRYLKAPTPGVALPQVLSKFYHLQVLDTGSYIDPMIPNGIHNLVSLRHIVVEGLSSSIPCIGKMTSLLELHDFRVQNTSSFEITQLQSMNELLQLGVSRLENVTTKDEADGAKLRDKIHLEKLRLSWKYNDHSGKAREVLEGLEPHPGLKHLRIFGYNGTTSPTWLASNFSVTSLQTLHLEDCGEWQILPSLEMLPFLTKLTLCNMQKVMEAMFPSLEELVLVEMPKLEKCSCSSLWDMNSSLRVLNIKMCSALKVFDLLDGGIKFESKQKSWLPGLRKLIIYDCPHLEVMHPLPPSTTCSEFFINRVSTLPRMEGSSGETLKIDGPSFLHAGWFYEMWTLDDRILAFHNLRGLKYLCIRYCRNLMSIPFEGFCQLVSLKSLEISNCGKHFSLDIPECAHEDVVVANCTALPSLENLRIYCCGITGKWLSLMLRHATALMVLSLWDCPQITQLSIEEGENSQSNLISTMQASSSGYSNDSLTSSAPDGLLHIPLNVLSSLKEMEIREFPYLTFCHSKEGLSGFTSLEKLTIWSCPELLSSSVRIDGNDGQVNGSCLLPQSLGHLEIADYSRAMLQPCFPRNLTCLKKLQIWSNKSLESLQLQSCTALEELHISGCPSLAALEGFQFLRHLSLFSTPNLPPFLEHVSRQGYELCPQLEKLVADNPCVLTTPFCKQLTSLQRLELRSCESEATRLTDEQAGALLLITSLEELQFWKCRYLVDLPAELHRLPSLKKLEIDNCHRMLWLPVKGLPPSLEELNITCHGGCSMVLATQYRWLATRKLKVKIDGKYVN</sequence>
<organism evidence="12">
    <name type="scientific">Triticum aestivum</name>
    <name type="common">Wheat</name>
    <dbReference type="NCBI Taxonomy" id="4565"/>
    <lineage>
        <taxon>Eukaryota</taxon>
        <taxon>Viridiplantae</taxon>
        <taxon>Streptophyta</taxon>
        <taxon>Embryophyta</taxon>
        <taxon>Tracheophyta</taxon>
        <taxon>Spermatophyta</taxon>
        <taxon>Magnoliopsida</taxon>
        <taxon>Liliopsida</taxon>
        <taxon>Poales</taxon>
        <taxon>Poaceae</taxon>
        <taxon>BOP clade</taxon>
        <taxon>Pooideae</taxon>
        <taxon>Triticodae</taxon>
        <taxon>Triticeae</taxon>
        <taxon>Triticinae</taxon>
        <taxon>Triticum</taxon>
    </lineage>
</organism>
<evidence type="ECO:0000256" key="7">
    <source>
        <dbReference type="SAM" id="Coils"/>
    </source>
</evidence>
<dbReference type="Gene3D" id="3.80.10.10">
    <property type="entry name" value="Ribonuclease Inhibitor"/>
    <property type="match status" value="3"/>
</dbReference>
<evidence type="ECO:0000256" key="3">
    <source>
        <dbReference type="ARBA" id="ARBA00022737"/>
    </source>
</evidence>
<proteinExistence type="inferred from homology"/>
<dbReference type="GO" id="GO:0051707">
    <property type="term" value="P:response to other organism"/>
    <property type="evidence" value="ECO:0007669"/>
    <property type="project" value="UniProtKB-ARBA"/>
</dbReference>
<dbReference type="GO" id="GO:0005524">
    <property type="term" value="F:ATP binding"/>
    <property type="evidence" value="ECO:0007669"/>
    <property type="project" value="UniProtKB-KW"/>
</dbReference>
<evidence type="ECO:0000256" key="2">
    <source>
        <dbReference type="ARBA" id="ARBA00022614"/>
    </source>
</evidence>
<dbReference type="PANTHER" id="PTHR36766:SF73">
    <property type="entry name" value="NB-ARC DOMAIN-CONTAINING PROTEIN"/>
    <property type="match status" value="1"/>
</dbReference>
<evidence type="ECO:0000259" key="8">
    <source>
        <dbReference type="Pfam" id="PF00931"/>
    </source>
</evidence>
<evidence type="ECO:0000259" key="9">
    <source>
        <dbReference type="Pfam" id="PF18052"/>
    </source>
</evidence>
<dbReference type="InterPro" id="IPR027417">
    <property type="entry name" value="P-loop_NTPase"/>
</dbReference>
<dbReference type="Pfam" id="PF23559">
    <property type="entry name" value="WHD_DRP"/>
    <property type="match status" value="1"/>
</dbReference>
<feature type="coiled-coil region" evidence="7">
    <location>
        <begin position="27"/>
        <end position="54"/>
    </location>
</feature>
<dbReference type="InterPro" id="IPR032675">
    <property type="entry name" value="LRR_dom_sf"/>
</dbReference>
<dbReference type="Pfam" id="PF18052">
    <property type="entry name" value="Rx_N"/>
    <property type="match status" value="1"/>
</dbReference>
<dbReference type="InterPro" id="IPR041118">
    <property type="entry name" value="Rx_N"/>
</dbReference>
<feature type="domain" description="Disease resistance N-terminal" evidence="9">
    <location>
        <begin position="26"/>
        <end position="94"/>
    </location>
</feature>
<accession>A0A3B6DK58</accession>
<evidence type="ECO:0000313" key="12">
    <source>
        <dbReference type="EnsemblPlants" id="TraesCS2D02G466000.1"/>
    </source>
</evidence>
<dbReference type="SMART" id="SM00614">
    <property type="entry name" value="ZnF_BED"/>
    <property type="match status" value="1"/>
</dbReference>
<keyword evidence="6" id="KW-0067">ATP-binding</keyword>
<dbReference type="STRING" id="4565.A0A3B6DK58"/>
<evidence type="ECO:0008006" key="14">
    <source>
        <dbReference type="Google" id="ProtNLM"/>
    </source>
</evidence>
<evidence type="ECO:0000259" key="10">
    <source>
        <dbReference type="Pfam" id="PF23559"/>
    </source>
</evidence>
<comment type="similarity">
    <text evidence="1">Belongs to the disease resistance NB-LRR family.</text>
</comment>
<evidence type="ECO:0000256" key="4">
    <source>
        <dbReference type="ARBA" id="ARBA00022741"/>
    </source>
</evidence>
<dbReference type="EnsemblPlants" id="TraesCS2D02G466000.1">
    <property type="protein sequence ID" value="TraesCS2D02G466000.1"/>
    <property type="gene ID" value="TraesCS2D02G466000"/>
</dbReference>
<dbReference type="GO" id="GO:0006952">
    <property type="term" value="P:defense response"/>
    <property type="evidence" value="ECO:0007669"/>
    <property type="project" value="UniProtKB-KW"/>
</dbReference>
<dbReference type="Proteomes" id="UP000019116">
    <property type="component" value="Chromosome 2D"/>
</dbReference>
<keyword evidence="4" id="KW-0547">Nucleotide-binding</keyword>
<feature type="domain" description="Disease resistance protein winged helix" evidence="10">
    <location>
        <begin position="608"/>
        <end position="668"/>
    </location>
</feature>
<feature type="domain" description="R13L1/DRL21-like LRR repeat region" evidence="11">
    <location>
        <begin position="900"/>
        <end position="1023"/>
    </location>
</feature>
<evidence type="ECO:0000256" key="1">
    <source>
        <dbReference type="ARBA" id="ARBA00008894"/>
    </source>
</evidence>
<reference evidence="12" key="2">
    <citation type="submission" date="2018-10" db="UniProtKB">
        <authorList>
            <consortium name="EnsemblPlants"/>
        </authorList>
    </citation>
    <scope>IDENTIFICATION</scope>
</reference>
<keyword evidence="2" id="KW-0433">Leucine-rich repeat</keyword>
<keyword evidence="7" id="KW-0175">Coiled coil</keyword>
<evidence type="ECO:0000256" key="6">
    <source>
        <dbReference type="ARBA" id="ARBA00022840"/>
    </source>
</evidence>
<protein>
    <recommendedName>
        <fullName evidence="14">NB-ARC domain-containing protein</fullName>
    </recommendedName>
</protein>
<dbReference type="InterPro" id="IPR036388">
    <property type="entry name" value="WH-like_DNA-bd_sf"/>
</dbReference>
<dbReference type="Gramene" id="TraesCS2D03G1040400.1">
    <property type="protein sequence ID" value="TraesCS2D03G1040400.1.CDS"/>
    <property type="gene ID" value="TraesCS2D03G1040400"/>
</dbReference>
<dbReference type="InterPro" id="IPR058922">
    <property type="entry name" value="WHD_DRP"/>
</dbReference>
<dbReference type="OrthoDB" id="689569at2759"/>
<name>A0A3B6DK58_WHEAT</name>
<dbReference type="GO" id="GO:0043531">
    <property type="term" value="F:ADP binding"/>
    <property type="evidence" value="ECO:0007669"/>
    <property type="project" value="InterPro"/>
</dbReference>
<dbReference type="InterPro" id="IPR056789">
    <property type="entry name" value="LRR_R13L1-DRL21"/>
</dbReference>
<evidence type="ECO:0000259" key="11">
    <source>
        <dbReference type="Pfam" id="PF25019"/>
    </source>
</evidence>
<evidence type="ECO:0000256" key="5">
    <source>
        <dbReference type="ARBA" id="ARBA00022821"/>
    </source>
</evidence>
<keyword evidence="5" id="KW-0611">Plant defense</keyword>
<reference evidence="12" key="1">
    <citation type="submission" date="2018-08" db="EMBL/GenBank/DDBJ databases">
        <authorList>
            <person name="Rossello M."/>
        </authorList>
    </citation>
    <scope>NUCLEOTIDE SEQUENCE [LARGE SCALE GENOMIC DNA]</scope>
    <source>
        <strain evidence="12">cv. Chinese Spring</strain>
    </source>
</reference>
<dbReference type="OMA" id="NPAHIRY"/>
<dbReference type="PANTHER" id="PTHR36766">
    <property type="entry name" value="PLANT BROAD-SPECTRUM MILDEW RESISTANCE PROTEIN RPW8"/>
    <property type="match status" value="1"/>
</dbReference>
<dbReference type="Pfam" id="PF00931">
    <property type="entry name" value="NB-ARC"/>
    <property type="match status" value="1"/>
</dbReference>
<feature type="domain" description="NB-ARC" evidence="8">
    <location>
        <begin position="375"/>
        <end position="522"/>
    </location>
</feature>
<dbReference type="Gene3D" id="3.40.50.300">
    <property type="entry name" value="P-loop containing nucleotide triphosphate hydrolases"/>
    <property type="match status" value="1"/>
</dbReference>
<dbReference type="SUPFAM" id="SSF52058">
    <property type="entry name" value="L domain-like"/>
    <property type="match status" value="2"/>
</dbReference>
<keyword evidence="3" id="KW-0677">Repeat</keyword>
<dbReference type="SMR" id="A0A3B6DK58"/>
<dbReference type="InterPro" id="IPR002182">
    <property type="entry name" value="NB-ARC"/>
</dbReference>
<evidence type="ECO:0000313" key="13">
    <source>
        <dbReference type="Proteomes" id="UP000019116"/>
    </source>
</evidence>
<dbReference type="PaxDb" id="4565-Traes_2BL_F17789BA3.2"/>